<gene>
    <name evidence="1" type="ORF">MANES_S077100</name>
</gene>
<dbReference type="EMBL" id="KV450787">
    <property type="protein sequence ID" value="OAY21565.1"/>
    <property type="molecule type" value="Genomic_DNA"/>
</dbReference>
<evidence type="ECO:0000313" key="1">
    <source>
        <dbReference type="EMBL" id="OAY21565.1"/>
    </source>
</evidence>
<sequence length="36" mass="4292">MKLLVHLHLFSCSKINMTFAHFLDRNMHMLDEFPSS</sequence>
<dbReference type="AlphaFoldDB" id="A0A199U9Z1"/>
<protein>
    <submittedName>
        <fullName evidence="1">Uncharacterized protein</fullName>
    </submittedName>
</protein>
<reference evidence="1" key="1">
    <citation type="submission" date="2016-02" db="EMBL/GenBank/DDBJ databases">
        <title>WGS assembly of Manihot esculenta.</title>
        <authorList>
            <person name="Bredeson J.V."/>
            <person name="Prochnik S.E."/>
            <person name="Lyons J.B."/>
            <person name="Schmutz J."/>
            <person name="Grimwood J."/>
            <person name="Vrebalov J."/>
            <person name="Bart R.S."/>
            <person name="Amuge T."/>
            <person name="Ferguson M.E."/>
            <person name="Green R."/>
            <person name="Putnam N."/>
            <person name="Stites J."/>
            <person name="Rounsley S."/>
            <person name="Rokhsar D.S."/>
        </authorList>
    </citation>
    <scope>NUCLEOTIDE SEQUENCE [LARGE SCALE GENOMIC DNA]</scope>
    <source>
        <tissue evidence="1">Leaf</tissue>
    </source>
</reference>
<name>A0A199U9Z1_MANES</name>
<accession>A0A199U9Z1</accession>
<organism evidence="1">
    <name type="scientific">Manihot esculenta</name>
    <name type="common">Cassava</name>
    <name type="synonym">Jatropha manihot</name>
    <dbReference type="NCBI Taxonomy" id="3983"/>
    <lineage>
        <taxon>Eukaryota</taxon>
        <taxon>Viridiplantae</taxon>
        <taxon>Streptophyta</taxon>
        <taxon>Embryophyta</taxon>
        <taxon>Tracheophyta</taxon>
        <taxon>Spermatophyta</taxon>
        <taxon>Magnoliopsida</taxon>
        <taxon>eudicotyledons</taxon>
        <taxon>Gunneridae</taxon>
        <taxon>Pentapetalae</taxon>
        <taxon>rosids</taxon>
        <taxon>fabids</taxon>
        <taxon>Malpighiales</taxon>
        <taxon>Euphorbiaceae</taxon>
        <taxon>Crotonoideae</taxon>
        <taxon>Manihoteae</taxon>
        <taxon>Manihot</taxon>
    </lineage>
</organism>
<proteinExistence type="predicted"/>